<dbReference type="Proteomes" id="UP000595140">
    <property type="component" value="Unassembled WGS sequence"/>
</dbReference>
<protein>
    <recommendedName>
        <fullName evidence="3">Myb/SANT-like domain-containing protein</fullName>
    </recommendedName>
</protein>
<dbReference type="OrthoDB" id="910499at2759"/>
<keyword evidence="2" id="KW-1185">Reference proteome</keyword>
<proteinExistence type="predicted"/>
<evidence type="ECO:0000313" key="2">
    <source>
        <dbReference type="Proteomes" id="UP000595140"/>
    </source>
</evidence>
<dbReference type="EMBL" id="OOIL02000426">
    <property type="protein sequence ID" value="VFQ64690.1"/>
    <property type="molecule type" value="Genomic_DNA"/>
</dbReference>
<evidence type="ECO:0008006" key="3">
    <source>
        <dbReference type="Google" id="ProtNLM"/>
    </source>
</evidence>
<evidence type="ECO:0000313" key="1">
    <source>
        <dbReference type="EMBL" id="VFQ64690.1"/>
    </source>
</evidence>
<name>A0A484KH57_9ASTE</name>
<organism evidence="1 2">
    <name type="scientific">Cuscuta campestris</name>
    <dbReference type="NCBI Taxonomy" id="132261"/>
    <lineage>
        <taxon>Eukaryota</taxon>
        <taxon>Viridiplantae</taxon>
        <taxon>Streptophyta</taxon>
        <taxon>Embryophyta</taxon>
        <taxon>Tracheophyta</taxon>
        <taxon>Spermatophyta</taxon>
        <taxon>Magnoliopsida</taxon>
        <taxon>eudicotyledons</taxon>
        <taxon>Gunneridae</taxon>
        <taxon>Pentapetalae</taxon>
        <taxon>asterids</taxon>
        <taxon>lamiids</taxon>
        <taxon>Solanales</taxon>
        <taxon>Convolvulaceae</taxon>
        <taxon>Cuscuteae</taxon>
        <taxon>Cuscuta</taxon>
        <taxon>Cuscuta subgen. Grammica</taxon>
        <taxon>Cuscuta sect. Cleistogrammica</taxon>
    </lineage>
</organism>
<gene>
    <name evidence="1" type="ORF">CCAM_LOCUS6466</name>
</gene>
<dbReference type="AlphaFoldDB" id="A0A484KH57"/>
<accession>A0A484KH57</accession>
<sequence length="97" mass="11239">MEIFQELLGCIRWEKHNVIMVMLGTSGFSWDETNKMMKCERQSYDEFLKLNQNRNLLARSISAFGLSRSFPLYSTPPESRCLSRSLPLCLYAAGKPR</sequence>
<reference evidence="1 2" key="1">
    <citation type="submission" date="2018-04" db="EMBL/GenBank/DDBJ databases">
        <authorList>
            <person name="Vogel A."/>
        </authorList>
    </citation>
    <scope>NUCLEOTIDE SEQUENCE [LARGE SCALE GENOMIC DNA]</scope>
</reference>